<organism evidence="3 4">
    <name type="scientific">Acholeplasma hippikon</name>
    <dbReference type="NCBI Taxonomy" id="264636"/>
    <lineage>
        <taxon>Bacteria</taxon>
        <taxon>Bacillati</taxon>
        <taxon>Mycoplasmatota</taxon>
        <taxon>Mollicutes</taxon>
        <taxon>Acholeplasmatales</taxon>
        <taxon>Acholeplasmataceae</taxon>
        <taxon>Acholeplasma</taxon>
    </lineage>
</organism>
<reference evidence="3 4" key="1">
    <citation type="submission" date="2019-01" db="EMBL/GenBank/DDBJ databases">
        <authorList>
            <consortium name="Pathogen Informatics"/>
        </authorList>
    </citation>
    <scope>NUCLEOTIDE SEQUENCE [LARGE SCALE GENOMIC DNA]</scope>
    <source>
        <strain evidence="3 4">NCTC10172</strain>
    </source>
</reference>
<dbReference type="EMBL" id="LR215050">
    <property type="protein sequence ID" value="VEU82239.1"/>
    <property type="molecule type" value="Genomic_DNA"/>
</dbReference>
<dbReference type="InterPro" id="IPR050272">
    <property type="entry name" value="Isochorismatase-like_hydrls"/>
</dbReference>
<dbReference type="SUPFAM" id="SSF52499">
    <property type="entry name" value="Isochorismatase-like hydrolases"/>
    <property type="match status" value="1"/>
</dbReference>
<dbReference type="STRING" id="1408416.GCA_000702765_00802"/>
<proteinExistence type="predicted"/>
<dbReference type="AlphaFoldDB" id="A0A449BIG2"/>
<dbReference type="GO" id="GO:0016787">
    <property type="term" value="F:hydrolase activity"/>
    <property type="evidence" value="ECO:0007669"/>
    <property type="project" value="UniProtKB-KW"/>
</dbReference>
<dbReference type="KEGG" id="ahk:NCTC10172_00247"/>
<sequence length="171" mass="19887">MRALIVIDVQKGLIDLKKETKIIDKINELIKKFRENNDKIIFVRHCSEHKEDFFNKENEGSKISEMLDYQNEFVVEKYTPSAFFQTTLTSYLKDNQIDELYVTGFNSEYCIAFTSIAAYDRGYKVKIVEDAIDTVNKGKIYGYKSLDITDFLLTVIHNSNVIELVETENVN</sequence>
<dbReference type="Gene3D" id="3.40.50.850">
    <property type="entry name" value="Isochorismatase-like"/>
    <property type="match status" value="1"/>
</dbReference>
<protein>
    <submittedName>
        <fullName evidence="3">Nicotinamidase/pyrazinamidase</fullName>
    </submittedName>
</protein>
<dbReference type="RefSeq" id="WP_035369118.1">
    <property type="nucleotide sequence ID" value="NZ_LR215050.1"/>
</dbReference>
<evidence type="ECO:0000313" key="3">
    <source>
        <dbReference type="EMBL" id="VEU82239.1"/>
    </source>
</evidence>
<dbReference type="PANTHER" id="PTHR43540:SF6">
    <property type="entry name" value="ISOCHORISMATASE-LIKE DOMAIN-CONTAINING PROTEIN"/>
    <property type="match status" value="1"/>
</dbReference>
<accession>A0A449BIG2</accession>
<dbReference type="Pfam" id="PF00857">
    <property type="entry name" value="Isochorismatase"/>
    <property type="match status" value="1"/>
</dbReference>
<name>A0A449BIG2_9MOLU</name>
<keyword evidence="1" id="KW-0378">Hydrolase</keyword>
<feature type="domain" description="Isochorismatase-like" evidence="2">
    <location>
        <begin position="3"/>
        <end position="137"/>
    </location>
</feature>
<evidence type="ECO:0000313" key="4">
    <source>
        <dbReference type="Proteomes" id="UP000290909"/>
    </source>
</evidence>
<dbReference type="InterPro" id="IPR036380">
    <property type="entry name" value="Isochorismatase-like_sf"/>
</dbReference>
<dbReference type="Proteomes" id="UP000290909">
    <property type="component" value="Chromosome"/>
</dbReference>
<evidence type="ECO:0000256" key="1">
    <source>
        <dbReference type="ARBA" id="ARBA00022801"/>
    </source>
</evidence>
<dbReference type="InterPro" id="IPR000868">
    <property type="entry name" value="Isochorismatase-like_dom"/>
</dbReference>
<gene>
    <name evidence="3" type="ORF">NCTC10172_00247</name>
</gene>
<keyword evidence="4" id="KW-1185">Reference proteome</keyword>
<dbReference type="PANTHER" id="PTHR43540">
    <property type="entry name" value="PEROXYUREIDOACRYLATE/UREIDOACRYLATE AMIDOHYDROLASE-RELATED"/>
    <property type="match status" value="1"/>
</dbReference>
<evidence type="ECO:0000259" key="2">
    <source>
        <dbReference type="Pfam" id="PF00857"/>
    </source>
</evidence>